<comment type="caution">
    <text evidence="2">The sequence shown here is derived from an EMBL/GenBank/DDBJ whole genome shotgun (WGS) entry which is preliminary data.</text>
</comment>
<feature type="transmembrane region" description="Helical" evidence="1">
    <location>
        <begin position="53"/>
        <end position="71"/>
    </location>
</feature>
<dbReference type="Proteomes" id="UP000238949">
    <property type="component" value="Unassembled WGS sequence"/>
</dbReference>
<accession>A0A2S9VBG5</accession>
<keyword evidence="3" id="KW-1185">Reference proteome</keyword>
<reference evidence="3" key="1">
    <citation type="journal article" date="2020" name="Int. J. Syst. Evol. Microbiol.">
        <title>Alteromonas alba sp. nov., a marine bacterium isolated from the seawater of the West Pacific Ocean.</title>
        <authorList>
            <person name="Sun C."/>
            <person name="Wu Y.-H."/>
            <person name="Xamxidin M."/>
            <person name="Cheng H."/>
            <person name="Xu X.-W."/>
        </authorList>
    </citation>
    <scope>NUCLEOTIDE SEQUENCE [LARGE SCALE GENOMIC DNA]</scope>
    <source>
        <strain evidence="3">190</strain>
    </source>
</reference>
<protein>
    <submittedName>
        <fullName evidence="2">Uncharacterized protein</fullName>
    </submittedName>
</protein>
<evidence type="ECO:0000256" key="1">
    <source>
        <dbReference type="SAM" id="Phobius"/>
    </source>
</evidence>
<organism evidence="2 3">
    <name type="scientific">Alteromonas alba</name>
    <dbReference type="NCBI Taxonomy" id="2079529"/>
    <lineage>
        <taxon>Bacteria</taxon>
        <taxon>Pseudomonadati</taxon>
        <taxon>Pseudomonadota</taxon>
        <taxon>Gammaproteobacteria</taxon>
        <taxon>Alteromonadales</taxon>
        <taxon>Alteromonadaceae</taxon>
        <taxon>Alteromonas/Salinimonas group</taxon>
        <taxon>Alteromonas</taxon>
    </lineage>
</organism>
<keyword evidence="1" id="KW-1133">Transmembrane helix</keyword>
<sequence>MTVGTCRNCKKKKQQLDIYGNCKACGATSFGQGIADYTFDKLEEWAKKYVSPTVFRVVFGSIFLLVLYVIFA</sequence>
<evidence type="ECO:0000313" key="2">
    <source>
        <dbReference type="EMBL" id="PRO73655.1"/>
    </source>
</evidence>
<dbReference type="EMBL" id="PVNP01000094">
    <property type="protein sequence ID" value="PRO73655.1"/>
    <property type="molecule type" value="Genomic_DNA"/>
</dbReference>
<gene>
    <name evidence="2" type="ORF">C6Y40_10350</name>
</gene>
<keyword evidence="1" id="KW-0472">Membrane</keyword>
<evidence type="ECO:0000313" key="3">
    <source>
        <dbReference type="Proteomes" id="UP000238949"/>
    </source>
</evidence>
<proteinExistence type="predicted"/>
<keyword evidence="1" id="KW-0812">Transmembrane</keyword>
<name>A0A2S9VBG5_9ALTE</name>
<dbReference type="AlphaFoldDB" id="A0A2S9VBG5"/>